<dbReference type="InterPro" id="IPR019128">
    <property type="entry name" value="Dcc1"/>
</dbReference>
<keyword evidence="4" id="KW-1185">Reference proteome</keyword>
<dbReference type="GO" id="GO:0000785">
    <property type="term" value="C:chromatin"/>
    <property type="evidence" value="ECO:0007669"/>
    <property type="project" value="TreeGrafter"/>
</dbReference>
<dbReference type="GO" id="GO:0000775">
    <property type="term" value="C:chromosome, centromeric region"/>
    <property type="evidence" value="ECO:0007669"/>
    <property type="project" value="TreeGrafter"/>
</dbReference>
<dbReference type="EMBL" id="JANBQB010000741">
    <property type="protein sequence ID" value="KAJ1973879.1"/>
    <property type="molecule type" value="Genomic_DNA"/>
</dbReference>
<dbReference type="GO" id="GO:0034088">
    <property type="term" value="P:maintenance of mitotic sister chromatid cohesion"/>
    <property type="evidence" value="ECO:0007669"/>
    <property type="project" value="TreeGrafter"/>
</dbReference>
<dbReference type="GO" id="GO:0006260">
    <property type="term" value="P:DNA replication"/>
    <property type="evidence" value="ECO:0007669"/>
    <property type="project" value="UniProtKB-KW"/>
</dbReference>
<accession>A0A9W8B3Y1</accession>
<organism evidence="3 4">
    <name type="scientific">Dimargaris verticillata</name>
    <dbReference type="NCBI Taxonomy" id="2761393"/>
    <lineage>
        <taxon>Eukaryota</taxon>
        <taxon>Fungi</taxon>
        <taxon>Fungi incertae sedis</taxon>
        <taxon>Zoopagomycota</taxon>
        <taxon>Kickxellomycotina</taxon>
        <taxon>Dimargaritomycetes</taxon>
        <taxon>Dimargaritales</taxon>
        <taxon>Dimargaritaceae</taxon>
        <taxon>Dimargaris</taxon>
    </lineage>
</organism>
<evidence type="ECO:0000256" key="1">
    <source>
        <dbReference type="ARBA" id="ARBA00007017"/>
    </source>
</evidence>
<evidence type="ECO:0000313" key="3">
    <source>
        <dbReference type="EMBL" id="KAJ1973879.1"/>
    </source>
</evidence>
<proteinExistence type="inferred from homology"/>
<gene>
    <name evidence="3" type="primary">DCC1</name>
    <name evidence="3" type="ORF">H4R34_004927</name>
</gene>
<dbReference type="Proteomes" id="UP001151582">
    <property type="component" value="Unassembled WGS sequence"/>
</dbReference>
<protein>
    <submittedName>
        <fullName evidence="3">Ctf8p and Ctf18p associating protein</fullName>
    </submittedName>
</protein>
<evidence type="ECO:0000256" key="2">
    <source>
        <dbReference type="ARBA" id="ARBA00022705"/>
    </source>
</evidence>
<dbReference type="PANTHER" id="PTHR13395">
    <property type="entry name" value="SISTER CHROMATID COHESION PROTEIN DCC1-RELATED"/>
    <property type="match status" value="1"/>
</dbReference>
<comment type="caution">
    <text evidence="3">The sequence shown here is derived from an EMBL/GenBank/DDBJ whole genome shotgun (WGS) entry which is preliminary data.</text>
</comment>
<dbReference type="AlphaFoldDB" id="A0A9W8B3Y1"/>
<dbReference type="PANTHER" id="PTHR13395:SF6">
    <property type="entry name" value="SISTER CHROMATID COHESION PROTEIN DCC1"/>
    <property type="match status" value="1"/>
</dbReference>
<comment type="similarity">
    <text evidence="1">Belongs to the DCC1 family.</text>
</comment>
<evidence type="ECO:0000313" key="4">
    <source>
        <dbReference type="Proteomes" id="UP001151582"/>
    </source>
</evidence>
<sequence>MAEYSVVFSDGLASKPKHRLIELPPELAAWLTTGDESTPTSTLNAPTKTLTIRGLEDDNAVLCTPNQAYEIRQVNVSNTMLVAQRCMAQPNPTIRILDSFDNCFELEPTLPRASRVWQLLSSTSYSGPEYEELNTNGQKRYTWDDLCASVQLDDRQLMKILFGMPAILLDGYFRLLDPAYVSSVLQLIFATLVIEDVPLDKVPVQVCLDDLADQGIPSMVITQLLRAFALECSPTFATTAETETYALDTTKVTRFFASQLLQADKNKRWLKRDFMDAWRKLTPEALPVDLALLRGLVVEETQDRNHQTYIYYLAHDTLSHDPPTRFRELFRLKERWTAEEMEPFIETLTPSAKKRATLVLKHCRMSKHQGATMFTSRVRFH</sequence>
<name>A0A9W8B3Y1_9FUNG</name>
<keyword evidence="2" id="KW-0235">DNA replication</keyword>
<reference evidence="3" key="1">
    <citation type="submission" date="2022-07" db="EMBL/GenBank/DDBJ databases">
        <title>Phylogenomic reconstructions and comparative analyses of Kickxellomycotina fungi.</title>
        <authorList>
            <person name="Reynolds N.K."/>
            <person name="Stajich J.E."/>
            <person name="Barry K."/>
            <person name="Grigoriev I.V."/>
            <person name="Crous P."/>
            <person name="Smith M.E."/>
        </authorList>
    </citation>
    <scope>NUCLEOTIDE SEQUENCE</scope>
    <source>
        <strain evidence="3">RSA 567</strain>
    </source>
</reference>
<dbReference type="Pfam" id="PF09724">
    <property type="entry name" value="Dcc1"/>
    <property type="match status" value="1"/>
</dbReference>
<dbReference type="GO" id="GO:0031390">
    <property type="term" value="C:Ctf18 RFC-like complex"/>
    <property type="evidence" value="ECO:0007669"/>
    <property type="project" value="InterPro"/>
</dbReference>
<dbReference type="OrthoDB" id="276989at2759"/>